<dbReference type="GO" id="GO:0005737">
    <property type="term" value="C:cytoplasm"/>
    <property type="evidence" value="ECO:0007669"/>
    <property type="project" value="TreeGrafter"/>
</dbReference>
<feature type="region of interest" description="Disordered" evidence="1">
    <location>
        <begin position="461"/>
        <end position="480"/>
    </location>
</feature>
<dbReference type="GO" id="GO:0043410">
    <property type="term" value="P:positive regulation of MAPK cascade"/>
    <property type="evidence" value="ECO:0007669"/>
    <property type="project" value="TreeGrafter"/>
</dbReference>
<sequence>IQDLNQSWRKMWAVLFKPSSTGVGRLELCTVLDNNAVIDQMKIGWQKTPERKVVRLRDCLSADPAPKESCPPGCTAFYLNTIQCNYTLASTASQDWLKALCVLAFQKDPGESDKGGFEGGNGLTMEDNELYSSWKTGNYQVTIQSTEASRRCQLSGQYLVWPEKQALTLLAINTGHTIYRWPYILLRKFGQVEGGFSIEAGRRCDSGEGVFIFLSRHGQQIFQTILNECSVKKSASIQPAGVQRSAIALPPIIFPTTSNQPTVPPVSNPAYVSVKTDHESACHYSTIEDISRLNLKQPSLGKSYLSNSKEAVGEEDEDERYHSLDDRLYSNVKRATPPITRKDQSKPSTDTECIYADVKIHNSTLNPQLQHSSSSPILYGSVVSQPPPCPLPQAAPLTPPRARYQRQPPANNYIQPGYNAQAQAVDDMKEMEEAISSSCNTPPSEAPGSFKHRLAEIISKDLAKFQPLPPSGAGSPTFSQ</sequence>
<accession>A0A671VJ35</accession>
<evidence type="ECO:0000313" key="3">
    <source>
        <dbReference type="Ensembl" id="ENSSAUP00010024641.1"/>
    </source>
</evidence>
<dbReference type="InterPro" id="IPR011993">
    <property type="entry name" value="PH-like_dom_sf"/>
</dbReference>
<protein>
    <submittedName>
        <fullName evidence="3">Docking protein 3-like</fullName>
    </submittedName>
</protein>
<dbReference type="GO" id="GO:0007169">
    <property type="term" value="P:cell surface receptor protein tyrosine kinase signaling pathway"/>
    <property type="evidence" value="ECO:0007669"/>
    <property type="project" value="TreeGrafter"/>
</dbReference>
<reference evidence="3" key="1">
    <citation type="submission" date="2021-04" db="EMBL/GenBank/DDBJ databases">
        <authorList>
            <consortium name="Wellcome Sanger Institute Data Sharing"/>
        </authorList>
    </citation>
    <scope>NUCLEOTIDE SEQUENCE [LARGE SCALE GENOMIC DNA]</scope>
</reference>
<gene>
    <name evidence="3" type="primary">dok3</name>
</gene>
<dbReference type="PANTHER" id="PTHR21258">
    <property type="entry name" value="DOCKING PROTEIN RELATED"/>
    <property type="match status" value="1"/>
</dbReference>
<dbReference type="Ensembl" id="ENSSAUT00010026033.1">
    <property type="protein sequence ID" value="ENSSAUP00010024641.1"/>
    <property type="gene ID" value="ENSSAUG00010010802.1"/>
</dbReference>
<dbReference type="SMART" id="SM01244">
    <property type="entry name" value="IRS"/>
    <property type="match status" value="1"/>
</dbReference>
<evidence type="ECO:0000313" key="4">
    <source>
        <dbReference type="Proteomes" id="UP000472265"/>
    </source>
</evidence>
<reference evidence="3" key="3">
    <citation type="submission" date="2025-09" db="UniProtKB">
        <authorList>
            <consortium name="Ensembl"/>
        </authorList>
    </citation>
    <scope>IDENTIFICATION</scope>
</reference>
<dbReference type="Pfam" id="PF02174">
    <property type="entry name" value="IRS"/>
    <property type="match status" value="1"/>
</dbReference>
<dbReference type="InterPro" id="IPR050996">
    <property type="entry name" value="Docking_Protein_DOK"/>
</dbReference>
<dbReference type="PANTHER" id="PTHR21258:SF58">
    <property type="entry name" value="DOCKING PROTEIN 3-LIKE"/>
    <property type="match status" value="1"/>
</dbReference>
<feature type="domain" description="IRS-type PTB" evidence="2">
    <location>
        <begin position="135"/>
        <end position="239"/>
    </location>
</feature>
<name>A0A671VJ35_SPAAU</name>
<dbReference type="GeneTree" id="ENSGT00940000159868"/>
<dbReference type="SUPFAM" id="SSF50729">
    <property type="entry name" value="PH domain-like"/>
    <property type="match status" value="1"/>
</dbReference>
<dbReference type="InParanoid" id="A0A671VJ35"/>
<dbReference type="Proteomes" id="UP000472265">
    <property type="component" value="Chromosome 18"/>
</dbReference>
<reference evidence="3" key="2">
    <citation type="submission" date="2025-08" db="UniProtKB">
        <authorList>
            <consortium name="Ensembl"/>
        </authorList>
    </citation>
    <scope>IDENTIFICATION</scope>
</reference>
<dbReference type="SMART" id="SM00310">
    <property type="entry name" value="PTBI"/>
    <property type="match status" value="1"/>
</dbReference>
<dbReference type="Gene3D" id="2.30.29.30">
    <property type="entry name" value="Pleckstrin-homology domain (PH domain)/Phosphotyrosine-binding domain (PTB)"/>
    <property type="match status" value="2"/>
</dbReference>
<organism evidence="3 4">
    <name type="scientific">Sparus aurata</name>
    <name type="common">Gilthead sea bream</name>
    <dbReference type="NCBI Taxonomy" id="8175"/>
    <lineage>
        <taxon>Eukaryota</taxon>
        <taxon>Metazoa</taxon>
        <taxon>Chordata</taxon>
        <taxon>Craniata</taxon>
        <taxon>Vertebrata</taxon>
        <taxon>Euteleostomi</taxon>
        <taxon>Actinopterygii</taxon>
        <taxon>Neopterygii</taxon>
        <taxon>Teleostei</taxon>
        <taxon>Neoteleostei</taxon>
        <taxon>Acanthomorphata</taxon>
        <taxon>Eupercaria</taxon>
        <taxon>Spariformes</taxon>
        <taxon>Sparidae</taxon>
        <taxon>Sparus</taxon>
    </lineage>
</organism>
<evidence type="ECO:0000256" key="1">
    <source>
        <dbReference type="SAM" id="MobiDB-lite"/>
    </source>
</evidence>
<dbReference type="PROSITE" id="PS51064">
    <property type="entry name" value="IRS_PTB"/>
    <property type="match status" value="1"/>
</dbReference>
<dbReference type="AlphaFoldDB" id="A0A671VJ35"/>
<proteinExistence type="predicted"/>
<dbReference type="OMA" id="IYCWPYR"/>
<dbReference type="InterPro" id="IPR002404">
    <property type="entry name" value="IRS_PTB"/>
</dbReference>
<evidence type="ECO:0000259" key="2">
    <source>
        <dbReference type="PROSITE" id="PS51064"/>
    </source>
</evidence>
<dbReference type="GO" id="GO:0007265">
    <property type="term" value="P:Ras protein signal transduction"/>
    <property type="evidence" value="ECO:0007669"/>
    <property type="project" value="TreeGrafter"/>
</dbReference>
<keyword evidence="4" id="KW-1185">Reference proteome</keyword>